<evidence type="ECO:0000313" key="11">
    <source>
        <dbReference type="Proteomes" id="UP000323844"/>
    </source>
</evidence>
<dbReference type="PRINTS" id="PR00326">
    <property type="entry name" value="GTP1OBG"/>
</dbReference>
<dbReference type="GO" id="GO:0043022">
    <property type="term" value="F:ribosome binding"/>
    <property type="evidence" value="ECO:0007669"/>
    <property type="project" value="UniProtKB-ARBA"/>
</dbReference>
<protein>
    <submittedName>
        <fullName evidence="10">GTPase ObgE</fullName>
    </submittedName>
</protein>
<keyword evidence="4" id="KW-0547">Nucleotide-binding</keyword>
<accession>A0A5C0UIA6</accession>
<reference evidence="10 11" key="1">
    <citation type="submission" date="2019-08" db="EMBL/GenBank/DDBJ databases">
        <title>Highly reduced genomes of protist endosymbionts show evolutionary convergence.</title>
        <authorList>
            <person name="George E."/>
            <person name="Husnik F."/>
            <person name="Tashyreva D."/>
            <person name="Prokopchuk G."/>
            <person name="Horak A."/>
            <person name="Kwong W.K."/>
            <person name="Lukes J."/>
            <person name="Keeling P.J."/>
        </authorList>
    </citation>
    <scope>NUCLEOTIDE SEQUENCE [LARGE SCALE GENOMIC DNA]</scope>
    <source>
        <strain evidence="10">1621</strain>
    </source>
</reference>
<evidence type="ECO:0000256" key="3">
    <source>
        <dbReference type="ARBA" id="ARBA00022723"/>
    </source>
</evidence>
<dbReference type="SUPFAM" id="SSF52540">
    <property type="entry name" value="P-loop containing nucleoside triphosphate hydrolases"/>
    <property type="match status" value="1"/>
</dbReference>
<sequence length="330" mass="36029">MNFCDIITLKIKSGTGGNGVIRFRREKFLPKGGPNGGNGGKGGDVIIVADDNLTSLEYYKYNRNLSASNGQAGKSNNATGKNGANLYLHVPLGTQIFDTITDSLLFDIVDIKTPITILKGGNGGIGNSCFKSSTNKAPRIATEGHKGQETTITLNLKLLSDIALIGLPNSGKSTFLANITSAKPRITNYPFATVIPQIGCLYKNYAKYVIIDMPSITESLLGHLPGHLKHIERSKILIYVIDASTTNTYNTYQKIQNTLQQYFKNKPIPPCILCLSKTDLIDKKSLIEESERLSKLTKKKVFSISTQNTISFDEATLYAIDLIQNSSKTK</sequence>
<dbReference type="GO" id="GO:0003924">
    <property type="term" value="F:GTPase activity"/>
    <property type="evidence" value="ECO:0007669"/>
    <property type="project" value="InterPro"/>
</dbReference>
<dbReference type="RefSeq" id="WP_148951858.1">
    <property type="nucleotide sequence ID" value="NZ_CP043312.1"/>
</dbReference>
<dbReference type="SUPFAM" id="SSF82051">
    <property type="entry name" value="Obg GTP-binding protein N-terminal domain"/>
    <property type="match status" value="1"/>
</dbReference>
<evidence type="ECO:0000256" key="5">
    <source>
        <dbReference type="ARBA" id="ARBA00022801"/>
    </source>
</evidence>
<evidence type="ECO:0000259" key="8">
    <source>
        <dbReference type="PROSITE" id="PS51710"/>
    </source>
</evidence>
<dbReference type="InterPro" id="IPR014100">
    <property type="entry name" value="GTP-bd_Obg/CgtA"/>
</dbReference>
<dbReference type="InterPro" id="IPR031167">
    <property type="entry name" value="G_OBG"/>
</dbReference>
<evidence type="ECO:0000313" key="10">
    <source>
        <dbReference type="EMBL" id="QEK39497.1"/>
    </source>
</evidence>
<evidence type="ECO:0000256" key="4">
    <source>
        <dbReference type="ARBA" id="ARBA00022741"/>
    </source>
</evidence>
<dbReference type="GO" id="GO:0005525">
    <property type="term" value="F:GTP binding"/>
    <property type="evidence" value="ECO:0007669"/>
    <property type="project" value="UniProtKB-KW"/>
</dbReference>
<dbReference type="OrthoDB" id="9807318at2"/>
<keyword evidence="7" id="KW-0342">GTP-binding</keyword>
<feature type="domain" description="Obg" evidence="9">
    <location>
        <begin position="1"/>
        <end position="159"/>
    </location>
</feature>
<dbReference type="Pfam" id="PF01018">
    <property type="entry name" value="GTP1_OBG"/>
    <property type="match status" value="1"/>
</dbReference>
<keyword evidence="5" id="KW-0378">Hydrolase</keyword>
<dbReference type="PROSITE" id="PS51710">
    <property type="entry name" value="G_OBG"/>
    <property type="match status" value="1"/>
</dbReference>
<dbReference type="InterPro" id="IPR006169">
    <property type="entry name" value="GTP1_OBG_dom"/>
</dbReference>
<feature type="domain" description="OBG-type G" evidence="8">
    <location>
        <begin position="160"/>
        <end position="324"/>
    </location>
</feature>
<evidence type="ECO:0000259" key="9">
    <source>
        <dbReference type="PROSITE" id="PS51883"/>
    </source>
</evidence>
<evidence type="ECO:0000256" key="6">
    <source>
        <dbReference type="ARBA" id="ARBA00022842"/>
    </source>
</evidence>
<keyword evidence="11" id="KW-1185">Reference proteome</keyword>
<dbReference type="GO" id="GO:0000287">
    <property type="term" value="F:magnesium ion binding"/>
    <property type="evidence" value="ECO:0007669"/>
    <property type="project" value="InterPro"/>
</dbReference>
<keyword evidence="2" id="KW-0963">Cytoplasm</keyword>
<dbReference type="Gene3D" id="2.70.210.12">
    <property type="entry name" value="GTP1/OBG domain"/>
    <property type="match status" value="1"/>
</dbReference>
<dbReference type="NCBIfam" id="TIGR02729">
    <property type="entry name" value="Obg_CgtA"/>
    <property type="match status" value="1"/>
</dbReference>
<keyword evidence="6" id="KW-0460">Magnesium</keyword>
<dbReference type="KEGG" id="snay:FZC37_00905"/>
<proteinExistence type="inferred from homology"/>
<keyword evidence="3" id="KW-0479">Metal-binding</keyword>
<evidence type="ECO:0000256" key="2">
    <source>
        <dbReference type="ARBA" id="ARBA00022490"/>
    </source>
</evidence>
<dbReference type="InterPro" id="IPR006073">
    <property type="entry name" value="GTP-bd"/>
</dbReference>
<dbReference type="PANTHER" id="PTHR11702:SF31">
    <property type="entry name" value="MITOCHONDRIAL RIBOSOME-ASSOCIATED GTPASE 2"/>
    <property type="match status" value="1"/>
</dbReference>
<dbReference type="Proteomes" id="UP000323844">
    <property type="component" value="Chromosome"/>
</dbReference>
<dbReference type="FunFam" id="2.70.210.12:FF:000001">
    <property type="entry name" value="GTPase Obg"/>
    <property type="match status" value="1"/>
</dbReference>
<comment type="similarity">
    <text evidence="1">Belongs to the TRAFAC class OBG-HflX-like GTPase superfamily. OBG GTPase family.</text>
</comment>
<name>A0A5C0UIA6_9RICK</name>
<dbReference type="PANTHER" id="PTHR11702">
    <property type="entry name" value="DEVELOPMENTALLY REGULATED GTP-BINDING PROTEIN-RELATED"/>
    <property type="match status" value="1"/>
</dbReference>
<evidence type="ECO:0000256" key="7">
    <source>
        <dbReference type="ARBA" id="ARBA00023134"/>
    </source>
</evidence>
<dbReference type="InterPro" id="IPR027417">
    <property type="entry name" value="P-loop_NTPase"/>
</dbReference>
<dbReference type="InterPro" id="IPR036726">
    <property type="entry name" value="GTP1_OBG_dom_sf"/>
</dbReference>
<dbReference type="PROSITE" id="PS51883">
    <property type="entry name" value="OBG"/>
    <property type="match status" value="1"/>
</dbReference>
<organism evidence="10 11">
    <name type="scientific">Candidatus Sneabacter namystus</name>
    <dbReference type="NCBI Taxonomy" id="2601646"/>
    <lineage>
        <taxon>Bacteria</taxon>
        <taxon>Pseudomonadati</taxon>
        <taxon>Pseudomonadota</taxon>
        <taxon>Alphaproteobacteria</taxon>
        <taxon>Rickettsiales</taxon>
        <taxon>Rickettsiaceae</taxon>
        <taxon>Rickettsieae</taxon>
        <taxon>Candidatus Sneabacter</taxon>
    </lineage>
</organism>
<dbReference type="GO" id="GO:0042254">
    <property type="term" value="P:ribosome biogenesis"/>
    <property type="evidence" value="ECO:0007669"/>
    <property type="project" value="UniProtKB-UniRule"/>
</dbReference>
<dbReference type="Pfam" id="PF01926">
    <property type="entry name" value="MMR_HSR1"/>
    <property type="match status" value="1"/>
</dbReference>
<dbReference type="NCBIfam" id="NF008956">
    <property type="entry name" value="PRK12299.1"/>
    <property type="match status" value="1"/>
</dbReference>
<dbReference type="InterPro" id="IPR045086">
    <property type="entry name" value="OBG_GTPase"/>
</dbReference>
<gene>
    <name evidence="10" type="primary">obgE</name>
    <name evidence="10" type="ORF">FZC37_00905</name>
</gene>
<evidence type="ECO:0000256" key="1">
    <source>
        <dbReference type="ARBA" id="ARBA00007699"/>
    </source>
</evidence>
<dbReference type="AlphaFoldDB" id="A0A5C0UIA6"/>
<dbReference type="Gene3D" id="3.40.50.300">
    <property type="entry name" value="P-loop containing nucleotide triphosphate hydrolases"/>
    <property type="match status" value="1"/>
</dbReference>
<dbReference type="EMBL" id="CP043312">
    <property type="protein sequence ID" value="QEK39497.1"/>
    <property type="molecule type" value="Genomic_DNA"/>
</dbReference>
<dbReference type="PIRSF" id="PIRSF002401">
    <property type="entry name" value="GTP_bd_Obg/CgtA"/>
    <property type="match status" value="1"/>
</dbReference>